<evidence type="ECO:0008006" key="4">
    <source>
        <dbReference type="Google" id="ProtNLM"/>
    </source>
</evidence>
<dbReference type="SUPFAM" id="SSF49373">
    <property type="entry name" value="Invasin/intimin cell-adhesion fragments"/>
    <property type="match status" value="1"/>
</dbReference>
<dbReference type="InterPro" id="IPR008964">
    <property type="entry name" value="Invasin/intimin_cell_adhesion"/>
</dbReference>
<proteinExistence type="predicted"/>
<evidence type="ECO:0000313" key="3">
    <source>
        <dbReference type="Proteomes" id="UP000264071"/>
    </source>
</evidence>
<comment type="caution">
    <text evidence="2">The sequence shown here is derived from an EMBL/GenBank/DDBJ whole genome shotgun (WGS) entry which is preliminary data.</text>
</comment>
<dbReference type="AlphaFoldDB" id="A0A3D4V6J7"/>
<feature type="signal peptide" evidence="1">
    <location>
        <begin position="1"/>
        <end position="25"/>
    </location>
</feature>
<reference evidence="2 3" key="1">
    <citation type="journal article" date="2018" name="Nat. Biotechnol.">
        <title>A standardized bacterial taxonomy based on genome phylogeny substantially revises the tree of life.</title>
        <authorList>
            <person name="Parks D.H."/>
            <person name="Chuvochina M."/>
            <person name="Waite D.W."/>
            <person name="Rinke C."/>
            <person name="Skarshewski A."/>
            <person name="Chaumeil P.A."/>
            <person name="Hugenholtz P."/>
        </authorList>
    </citation>
    <scope>NUCLEOTIDE SEQUENCE [LARGE SCALE GENOMIC DNA]</scope>
    <source>
        <strain evidence="2">UBA8844</strain>
    </source>
</reference>
<keyword evidence="1" id="KW-0732">Signal</keyword>
<evidence type="ECO:0000313" key="2">
    <source>
        <dbReference type="EMBL" id="HCT56773.1"/>
    </source>
</evidence>
<dbReference type="Gene3D" id="2.60.40.1080">
    <property type="match status" value="1"/>
</dbReference>
<protein>
    <recommendedName>
        <fullName evidence="4">Carboxypeptidase regulatory-like domain-containing protein</fullName>
    </recommendedName>
</protein>
<accession>A0A3D4V6J7</accession>
<organism evidence="2 3">
    <name type="scientific">Gemmatimonas aurantiaca</name>
    <dbReference type="NCBI Taxonomy" id="173480"/>
    <lineage>
        <taxon>Bacteria</taxon>
        <taxon>Pseudomonadati</taxon>
        <taxon>Gemmatimonadota</taxon>
        <taxon>Gemmatimonadia</taxon>
        <taxon>Gemmatimonadales</taxon>
        <taxon>Gemmatimonadaceae</taxon>
        <taxon>Gemmatimonas</taxon>
    </lineage>
</organism>
<dbReference type="EMBL" id="DPIY01000006">
    <property type="protein sequence ID" value="HCT56773.1"/>
    <property type="molecule type" value="Genomic_DNA"/>
</dbReference>
<sequence>MLHAGHSIYARTFAAAALLSAGVLAGCKDSAPTATRADDLDVQLAINGVSGESVVIDPRNATLQVGYGAVVQARILDAAGNPISGVRPTWASSNPLVATVTVLPDSGRGTDGLRAAVSARAAGVALIIVSRGDKADTARFTVTARDSVPPDSIPGGQGPVTRPSRFDVIALVSQNWIDSLVLRPDSNWVAPPIAGATVRFVQLPSMPGDTLTPNVPPVTAPVVLATAVSDSNGAVSFRDMPATRYRLEVETTAASEWGSRVFTYGAPFKTPMLHQLRLIKKIYQ</sequence>
<gene>
    <name evidence="2" type="ORF">DGD08_06120</name>
</gene>
<name>A0A3D4V6J7_9BACT</name>
<evidence type="ECO:0000256" key="1">
    <source>
        <dbReference type="SAM" id="SignalP"/>
    </source>
</evidence>
<dbReference type="Proteomes" id="UP000264071">
    <property type="component" value="Unassembled WGS sequence"/>
</dbReference>
<feature type="chain" id="PRO_5017737409" description="Carboxypeptidase regulatory-like domain-containing protein" evidence="1">
    <location>
        <begin position="26"/>
        <end position="284"/>
    </location>
</feature>